<evidence type="ECO:0000313" key="2">
    <source>
        <dbReference type="Proteomes" id="UP000663400"/>
    </source>
</evidence>
<sequence>MKHQVAIFRFTLGNGQSISPTALQSIWVRACQSPDVSVGRKAGGYPDNNRPIYSLYAQPGLEDLSQVERRLRRLFDETGLRASLVSMHV</sequence>
<evidence type="ECO:0000313" key="1">
    <source>
        <dbReference type="EMBL" id="QSX75647.1"/>
    </source>
</evidence>
<proteinExistence type="predicted"/>
<dbReference type="EMBL" id="CP071517">
    <property type="protein sequence ID" value="QSX75647.1"/>
    <property type="molecule type" value="Genomic_DNA"/>
</dbReference>
<organism evidence="1 2">
    <name type="scientific">Lysobacter arenosi</name>
    <dbReference type="NCBI Taxonomy" id="2795387"/>
    <lineage>
        <taxon>Bacteria</taxon>
        <taxon>Pseudomonadati</taxon>
        <taxon>Pseudomonadota</taxon>
        <taxon>Gammaproteobacteria</taxon>
        <taxon>Lysobacterales</taxon>
        <taxon>Lysobacteraceae</taxon>
        <taxon>Lysobacter</taxon>
    </lineage>
</organism>
<keyword evidence="2" id="KW-1185">Reference proteome</keyword>
<dbReference type="RefSeq" id="WP_158730749.1">
    <property type="nucleotide sequence ID" value="NZ_CP071517.1"/>
</dbReference>
<reference evidence="1 2" key="1">
    <citation type="submission" date="2021-02" db="EMBL/GenBank/DDBJ databases">
        <title>Lysobacter arenosi sp. nov., isolated from soil of gangwondo yeongwol, south Korea.</title>
        <authorList>
            <person name="Kim K.R."/>
            <person name="Kim K.H."/>
            <person name="Jeon C.O."/>
        </authorList>
    </citation>
    <scope>NUCLEOTIDE SEQUENCE [LARGE SCALE GENOMIC DNA]</scope>
    <source>
        <strain evidence="1 2">R7</strain>
    </source>
</reference>
<gene>
    <name evidence="1" type="ORF">HIV01_003710</name>
</gene>
<dbReference type="Proteomes" id="UP000663400">
    <property type="component" value="Chromosome"/>
</dbReference>
<accession>A0ABX7RE32</accession>
<protein>
    <submittedName>
        <fullName evidence="1">Uncharacterized protein</fullName>
    </submittedName>
</protein>
<name>A0ABX7RE32_9GAMM</name>